<dbReference type="RefSeq" id="WP_283763443.1">
    <property type="nucleotide sequence ID" value="NZ_JAQPOK010000109.1"/>
</dbReference>
<keyword evidence="2 3" id="KW-0802">TPR repeat</keyword>
<dbReference type="SMART" id="SM00028">
    <property type="entry name" value="TPR"/>
    <property type="match status" value="8"/>
</dbReference>
<reference evidence="4 5" key="1">
    <citation type="submission" date="2023-01" db="EMBL/GenBank/DDBJ databases">
        <title>Novel diversity within Roseofilum (Cyanobacteria; Desertifilaceae) from marine benthic mats with descriptions of four novel species.</title>
        <authorList>
            <person name="Wang Y."/>
            <person name="Berthold D.E."/>
            <person name="Hu J."/>
            <person name="Lefler F.W."/>
            <person name="Laughinghouse H.D. IV."/>
        </authorList>
    </citation>
    <scope>NUCLEOTIDE SEQUENCE [LARGE SCALE GENOMIC DNA]</scope>
    <source>
        <strain evidence="4 5">BLCC-M91</strain>
    </source>
</reference>
<name>A0ABT7BMZ0_9CYAN</name>
<dbReference type="InterPro" id="IPR050498">
    <property type="entry name" value="Ycf3"/>
</dbReference>
<feature type="repeat" description="TPR" evidence="3">
    <location>
        <begin position="37"/>
        <end position="70"/>
    </location>
</feature>
<gene>
    <name evidence="4" type="ORF">PJF56_14850</name>
</gene>
<keyword evidence="5" id="KW-1185">Reference proteome</keyword>
<protein>
    <submittedName>
        <fullName evidence="4">Tetratricopeptide repeat protein</fullName>
    </submittedName>
</protein>
<feature type="repeat" description="TPR" evidence="3">
    <location>
        <begin position="3"/>
        <end position="36"/>
    </location>
</feature>
<feature type="repeat" description="TPR" evidence="3">
    <location>
        <begin position="275"/>
        <end position="308"/>
    </location>
</feature>
<comment type="caution">
    <text evidence="4">The sequence shown here is derived from an EMBL/GenBank/DDBJ whole genome shotgun (WGS) entry which is preliminary data.</text>
</comment>
<accession>A0ABT7BMZ0</accession>
<dbReference type="InterPro" id="IPR019734">
    <property type="entry name" value="TPR_rpt"/>
</dbReference>
<sequence>MIEQQLYQEGIEKAKQKDYQGAIALFTEVITLNPHWADPYYQRGLAYFDSGEIYPAISDYTQAIERDRYHTQAYYARALARISLKNIPGTLEDINWVIQRNPDFAAAYQLRGTVERKRGNIQSAIANFKQAAHLYLDQKDKENASRTLALIQQLKPKKHTPQPTAPSAPLITQSDFYQNLINKAQQGKPQEAQEELNWILKTDPNDPRAYGCRGIIYCQLGNYQSAISDFNRALALNFQDPIIYRNRGKARAQIGDHLGAIEDFNQALNNESNDPLIYIARGDAYRLTSHYAQAIQDYTTALNLDPNHGTAYYSRGLAHACLEEMKEAIDDYQRAASKFCEQEKWSDYNQAIAQLKKLQKAVPQSNTIQLESLLRQRLLRLVGGHWEIAQRLIDRAKQDYPGMAQEWYLEKVITDLEQR</sequence>
<proteinExistence type="predicted"/>
<dbReference type="PANTHER" id="PTHR44858">
    <property type="entry name" value="TETRATRICOPEPTIDE REPEAT PROTEIN 6"/>
    <property type="match status" value="1"/>
</dbReference>
<dbReference type="EMBL" id="JAQPOK010000109">
    <property type="protein sequence ID" value="MDJ1180142.1"/>
    <property type="molecule type" value="Genomic_DNA"/>
</dbReference>
<feature type="repeat" description="TPR" evidence="3">
    <location>
        <begin position="241"/>
        <end position="274"/>
    </location>
</feature>
<dbReference type="SUPFAM" id="SSF48452">
    <property type="entry name" value="TPR-like"/>
    <property type="match status" value="2"/>
</dbReference>
<evidence type="ECO:0000256" key="3">
    <source>
        <dbReference type="PROSITE-ProRule" id="PRU00339"/>
    </source>
</evidence>
<dbReference type="Proteomes" id="UP001231370">
    <property type="component" value="Unassembled WGS sequence"/>
</dbReference>
<feature type="repeat" description="TPR" evidence="3">
    <location>
        <begin position="207"/>
        <end position="240"/>
    </location>
</feature>
<dbReference type="Gene3D" id="1.25.40.10">
    <property type="entry name" value="Tetratricopeptide repeat domain"/>
    <property type="match status" value="4"/>
</dbReference>
<keyword evidence="1" id="KW-0677">Repeat</keyword>
<evidence type="ECO:0000256" key="1">
    <source>
        <dbReference type="ARBA" id="ARBA00022737"/>
    </source>
</evidence>
<evidence type="ECO:0000313" key="5">
    <source>
        <dbReference type="Proteomes" id="UP001231370"/>
    </source>
</evidence>
<dbReference type="PROSITE" id="PS50005">
    <property type="entry name" value="TPR"/>
    <property type="match status" value="5"/>
</dbReference>
<evidence type="ECO:0000313" key="4">
    <source>
        <dbReference type="EMBL" id="MDJ1180142.1"/>
    </source>
</evidence>
<dbReference type="Pfam" id="PF13181">
    <property type="entry name" value="TPR_8"/>
    <property type="match status" value="1"/>
</dbReference>
<dbReference type="InterPro" id="IPR011990">
    <property type="entry name" value="TPR-like_helical_dom_sf"/>
</dbReference>
<dbReference type="Pfam" id="PF13414">
    <property type="entry name" value="TPR_11"/>
    <property type="match status" value="2"/>
</dbReference>
<evidence type="ECO:0000256" key="2">
    <source>
        <dbReference type="ARBA" id="ARBA00022803"/>
    </source>
</evidence>
<organism evidence="4 5">
    <name type="scientific">Roseofilum halophilum BLCC-M91</name>
    <dbReference type="NCBI Taxonomy" id="3022259"/>
    <lineage>
        <taxon>Bacteria</taxon>
        <taxon>Bacillati</taxon>
        <taxon>Cyanobacteriota</taxon>
        <taxon>Cyanophyceae</taxon>
        <taxon>Desertifilales</taxon>
        <taxon>Desertifilaceae</taxon>
        <taxon>Roseofilum</taxon>
        <taxon>Roseofilum halophilum</taxon>
    </lineage>
</organism>
<dbReference type="PANTHER" id="PTHR44858:SF1">
    <property type="entry name" value="UDP-N-ACETYLGLUCOSAMINE--PEPTIDE N-ACETYLGLUCOSAMINYLTRANSFERASE SPINDLY-RELATED"/>
    <property type="match status" value="1"/>
</dbReference>